<dbReference type="SUPFAM" id="SSF46689">
    <property type="entry name" value="Homeodomain-like"/>
    <property type="match status" value="2"/>
</dbReference>
<dbReference type="SMART" id="SM00342">
    <property type="entry name" value="HTH_ARAC"/>
    <property type="match status" value="1"/>
</dbReference>
<evidence type="ECO:0000313" key="6">
    <source>
        <dbReference type="Proteomes" id="UP001527099"/>
    </source>
</evidence>
<keyword evidence="2" id="KW-0238">DNA-binding</keyword>
<name>A0ABT4GMD5_9BACL</name>
<evidence type="ECO:0000256" key="3">
    <source>
        <dbReference type="ARBA" id="ARBA00023163"/>
    </source>
</evidence>
<comment type="caution">
    <text evidence="5">The sequence shown here is derived from an EMBL/GenBank/DDBJ whole genome shotgun (WGS) entry which is preliminary data.</text>
</comment>
<dbReference type="PROSITE" id="PS01124">
    <property type="entry name" value="HTH_ARAC_FAMILY_2"/>
    <property type="match status" value="1"/>
</dbReference>
<dbReference type="PANTHER" id="PTHR43280">
    <property type="entry name" value="ARAC-FAMILY TRANSCRIPTIONAL REGULATOR"/>
    <property type="match status" value="1"/>
</dbReference>
<organism evidence="5 6">
    <name type="scientific">Paenibacillus alginolyticus</name>
    <dbReference type="NCBI Taxonomy" id="59839"/>
    <lineage>
        <taxon>Bacteria</taxon>
        <taxon>Bacillati</taxon>
        <taxon>Bacillota</taxon>
        <taxon>Bacilli</taxon>
        <taxon>Bacillales</taxon>
        <taxon>Paenibacillaceae</taxon>
        <taxon>Paenibacillus</taxon>
    </lineage>
</organism>
<evidence type="ECO:0000313" key="5">
    <source>
        <dbReference type="EMBL" id="MCY9697379.1"/>
    </source>
</evidence>
<feature type="domain" description="HTH araC/xylS-type" evidence="4">
    <location>
        <begin position="174"/>
        <end position="272"/>
    </location>
</feature>
<protein>
    <submittedName>
        <fullName evidence="5">Helix-turn-helix transcriptional regulator</fullName>
    </submittedName>
</protein>
<dbReference type="InterPro" id="IPR009057">
    <property type="entry name" value="Homeodomain-like_sf"/>
</dbReference>
<dbReference type="InterPro" id="IPR037923">
    <property type="entry name" value="HTH-like"/>
</dbReference>
<dbReference type="Gene3D" id="1.10.10.60">
    <property type="entry name" value="Homeodomain-like"/>
    <property type="match status" value="2"/>
</dbReference>
<evidence type="ECO:0000256" key="1">
    <source>
        <dbReference type="ARBA" id="ARBA00023015"/>
    </source>
</evidence>
<dbReference type="InterPro" id="IPR018060">
    <property type="entry name" value="HTH_AraC"/>
</dbReference>
<dbReference type="Proteomes" id="UP001527099">
    <property type="component" value="Unassembled WGS sequence"/>
</dbReference>
<keyword evidence="6" id="KW-1185">Reference proteome</keyword>
<dbReference type="InterPro" id="IPR020449">
    <property type="entry name" value="Tscrpt_reg_AraC-type_HTH"/>
</dbReference>
<proteinExistence type="predicted"/>
<dbReference type="Pfam" id="PF12833">
    <property type="entry name" value="HTH_18"/>
    <property type="match status" value="1"/>
</dbReference>
<sequence length="276" mass="32355">MEEKLTNMAIRIHWINDKQTPPEWRDIRKNVGVHSFYWIREGKGTFRTEEKISIESGMLLYLKPGLEMTMEGDRDNPLRITMVLLSLISVTMISQGVYEATDLPELELPFMLKCEDSMAKKYDNLFKELSEGWVPGQLESELLTKSLLYNLLYELHKQNSPELIRTTSALSMYIKVKDELDRNYREGIRLHELADRYQISISYLRSLFQKHTGKSPKSYLKDVRNEHAKKQLLYTELSVKEIAENCGYADEFHFSKSFKQSNGMPPKQFRNKRGLD</sequence>
<keyword evidence="1" id="KW-0805">Transcription regulation</keyword>
<gene>
    <name evidence="5" type="ORF">M5X19_31640</name>
</gene>
<dbReference type="SUPFAM" id="SSF51215">
    <property type="entry name" value="Regulatory protein AraC"/>
    <property type="match status" value="1"/>
</dbReference>
<accession>A0ABT4GMD5</accession>
<dbReference type="RefSeq" id="WP_268618144.1">
    <property type="nucleotide sequence ID" value="NZ_JAMDMX010000140.1"/>
</dbReference>
<evidence type="ECO:0000259" key="4">
    <source>
        <dbReference type="PROSITE" id="PS01124"/>
    </source>
</evidence>
<keyword evidence="3" id="KW-0804">Transcription</keyword>
<dbReference type="PRINTS" id="PR00032">
    <property type="entry name" value="HTHARAC"/>
</dbReference>
<dbReference type="PANTHER" id="PTHR43280:SF2">
    <property type="entry name" value="HTH-TYPE TRANSCRIPTIONAL REGULATOR EXSA"/>
    <property type="match status" value="1"/>
</dbReference>
<reference evidence="5 6" key="1">
    <citation type="submission" date="2022-05" db="EMBL/GenBank/DDBJ databases">
        <title>Genome Sequencing of Bee-Associated Microbes.</title>
        <authorList>
            <person name="Dunlap C."/>
        </authorList>
    </citation>
    <scope>NUCLEOTIDE SEQUENCE [LARGE SCALE GENOMIC DNA]</scope>
    <source>
        <strain evidence="5 6">NRRL B-14421</strain>
    </source>
</reference>
<dbReference type="EMBL" id="JAMDMX010000140">
    <property type="protein sequence ID" value="MCY9697379.1"/>
    <property type="molecule type" value="Genomic_DNA"/>
</dbReference>
<evidence type="ECO:0000256" key="2">
    <source>
        <dbReference type="ARBA" id="ARBA00023125"/>
    </source>
</evidence>